<dbReference type="OMA" id="KWITAAL"/>
<feature type="region of interest" description="Disordered" evidence="1">
    <location>
        <begin position="238"/>
        <end position="334"/>
    </location>
</feature>
<accession>U1HY71</accession>
<dbReference type="OrthoDB" id="5407645at2759"/>
<dbReference type="GeneID" id="19236680"/>
<feature type="compositionally biased region" description="Low complexity" evidence="1">
    <location>
        <begin position="139"/>
        <end position="151"/>
    </location>
</feature>
<feature type="compositionally biased region" description="Basic residues" evidence="1">
    <location>
        <begin position="30"/>
        <end position="43"/>
    </location>
</feature>
<evidence type="ECO:0000313" key="2">
    <source>
        <dbReference type="EMBL" id="ERF75795.1"/>
    </source>
</evidence>
<feature type="compositionally biased region" description="Basic and acidic residues" evidence="1">
    <location>
        <begin position="238"/>
        <end position="257"/>
    </location>
</feature>
<sequence>MAAPFVGLALSGATPLINNYEKAWDPLKSKAQKMREHHKGGRRRHDDDYDEPTPEERGWVLKKRSEVQSDEEIVERVPRNQQIIPYRPRANRRASSLDGNDYRDRRVGAYKGRRDASDSESSVPPRSRVSRTRSKRSSSKSTSSSDDLGSSTDDERRCRDINRKKWLTSGLAAVATIHAAAKIYSSLEARDKRHEQVMAGDMSPEEARKKRNRGRIQDAAAVGVAALGIRGAMGEWREVEEKAEEHKKYLKQKEENHRKRMEKQKRMMAASRGEYGSGSGSGYHDDRDDREHRQRAIKDHGEYDRHRSKSMSTYDDDRDARALVRSKSRRRSDE</sequence>
<protein>
    <submittedName>
        <fullName evidence="2">Uncharacterized protein</fullName>
    </submittedName>
</protein>
<gene>
    <name evidence="2" type="ORF">EPUS_01625</name>
</gene>
<dbReference type="RefSeq" id="XP_007786953.1">
    <property type="nucleotide sequence ID" value="XM_007788763.1"/>
</dbReference>
<proteinExistence type="predicted"/>
<evidence type="ECO:0000313" key="3">
    <source>
        <dbReference type="Proteomes" id="UP000019373"/>
    </source>
</evidence>
<reference evidence="3" key="1">
    <citation type="journal article" date="2014" name="BMC Genomics">
        <title>Genome characteristics reveal the impact of lichenization on lichen-forming fungus Endocarpon pusillum Hedwig (Verrucariales, Ascomycota).</title>
        <authorList>
            <person name="Wang Y.-Y."/>
            <person name="Liu B."/>
            <person name="Zhang X.-Y."/>
            <person name="Zhou Q.-M."/>
            <person name="Zhang T."/>
            <person name="Li H."/>
            <person name="Yu Y.-F."/>
            <person name="Zhang X.-L."/>
            <person name="Hao X.-Y."/>
            <person name="Wang M."/>
            <person name="Wang L."/>
            <person name="Wei J.-C."/>
        </authorList>
    </citation>
    <scope>NUCLEOTIDE SEQUENCE [LARGE SCALE GENOMIC DNA]</scope>
    <source>
        <strain evidence="3">Z07020 / HMAS-L-300199</strain>
    </source>
</reference>
<dbReference type="Proteomes" id="UP000019373">
    <property type="component" value="Unassembled WGS sequence"/>
</dbReference>
<keyword evidence="3" id="KW-1185">Reference proteome</keyword>
<feature type="compositionally biased region" description="Basic residues" evidence="1">
    <location>
        <begin position="128"/>
        <end position="138"/>
    </location>
</feature>
<dbReference type="AlphaFoldDB" id="U1HY71"/>
<dbReference type="HOGENOM" id="CLU_748037_0_0_1"/>
<feature type="compositionally biased region" description="Basic and acidic residues" evidence="1">
    <location>
        <begin position="54"/>
        <end position="67"/>
    </location>
</feature>
<name>U1HY71_ENDPU</name>
<feature type="compositionally biased region" description="Basic and acidic residues" evidence="1">
    <location>
        <begin position="100"/>
        <end position="117"/>
    </location>
</feature>
<feature type="compositionally biased region" description="Basic and acidic residues" evidence="1">
    <location>
        <begin position="283"/>
        <end position="305"/>
    </location>
</feature>
<feature type="compositionally biased region" description="Basic residues" evidence="1">
    <location>
        <begin position="324"/>
        <end position="334"/>
    </location>
</feature>
<dbReference type="eggNOG" id="ENOG502S1DF">
    <property type="taxonomic scope" value="Eukaryota"/>
</dbReference>
<organism evidence="2 3">
    <name type="scientific">Endocarpon pusillum (strain Z07020 / HMAS-L-300199)</name>
    <name type="common">Lichen-forming fungus</name>
    <dbReference type="NCBI Taxonomy" id="1263415"/>
    <lineage>
        <taxon>Eukaryota</taxon>
        <taxon>Fungi</taxon>
        <taxon>Dikarya</taxon>
        <taxon>Ascomycota</taxon>
        <taxon>Pezizomycotina</taxon>
        <taxon>Eurotiomycetes</taxon>
        <taxon>Chaetothyriomycetidae</taxon>
        <taxon>Verrucariales</taxon>
        <taxon>Verrucariaceae</taxon>
        <taxon>Endocarpon</taxon>
    </lineage>
</organism>
<dbReference type="EMBL" id="KE720798">
    <property type="protein sequence ID" value="ERF75795.1"/>
    <property type="molecule type" value="Genomic_DNA"/>
</dbReference>
<feature type="region of interest" description="Disordered" evidence="1">
    <location>
        <begin position="27"/>
        <end position="157"/>
    </location>
</feature>
<evidence type="ECO:0000256" key="1">
    <source>
        <dbReference type="SAM" id="MobiDB-lite"/>
    </source>
</evidence>